<proteinExistence type="predicted"/>
<dbReference type="Proteomes" id="UP001454036">
    <property type="component" value="Unassembled WGS sequence"/>
</dbReference>
<protein>
    <recommendedName>
        <fullName evidence="3">Polyprotein</fullName>
    </recommendedName>
</protein>
<reference evidence="1 2" key="1">
    <citation type="submission" date="2024-01" db="EMBL/GenBank/DDBJ databases">
        <title>The complete chloroplast genome sequence of Lithospermum erythrorhizon: insights into the phylogenetic relationship among Boraginaceae species and the maternal lineages of purple gromwells.</title>
        <authorList>
            <person name="Okada T."/>
            <person name="Watanabe K."/>
        </authorList>
    </citation>
    <scope>NUCLEOTIDE SEQUENCE [LARGE SCALE GENOMIC DNA]</scope>
</reference>
<name>A0AAV3P636_LITER</name>
<evidence type="ECO:0008006" key="3">
    <source>
        <dbReference type="Google" id="ProtNLM"/>
    </source>
</evidence>
<accession>A0AAV3P636</accession>
<sequence length="101" mass="11698">MEFISEYDCTIDNHPGKANVVADALSHKAKMDEKLRKIIEEVKSGSILDFVVRDDGALTRHGRIFVPYFEEFKRKILKEAHNAPYNMNLVSTKIYRDLRTV</sequence>
<dbReference type="EMBL" id="BAABME010000820">
    <property type="protein sequence ID" value="GAA0145700.1"/>
    <property type="molecule type" value="Genomic_DNA"/>
</dbReference>
<keyword evidence="2" id="KW-1185">Reference proteome</keyword>
<evidence type="ECO:0000313" key="2">
    <source>
        <dbReference type="Proteomes" id="UP001454036"/>
    </source>
</evidence>
<organism evidence="1 2">
    <name type="scientific">Lithospermum erythrorhizon</name>
    <name type="common">Purple gromwell</name>
    <name type="synonym">Lithospermum officinale var. erythrorhizon</name>
    <dbReference type="NCBI Taxonomy" id="34254"/>
    <lineage>
        <taxon>Eukaryota</taxon>
        <taxon>Viridiplantae</taxon>
        <taxon>Streptophyta</taxon>
        <taxon>Embryophyta</taxon>
        <taxon>Tracheophyta</taxon>
        <taxon>Spermatophyta</taxon>
        <taxon>Magnoliopsida</taxon>
        <taxon>eudicotyledons</taxon>
        <taxon>Gunneridae</taxon>
        <taxon>Pentapetalae</taxon>
        <taxon>asterids</taxon>
        <taxon>lamiids</taxon>
        <taxon>Boraginales</taxon>
        <taxon>Boraginaceae</taxon>
        <taxon>Boraginoideae</taxon>
        <taxon>Lithospermeae</taxon>
        <taxon>Lithospermum</taxon>
    </lineage>
</organism>
<evidence type="ECO:0000313" key="1">
    <source>
        <dbReference type="EMBL" id="GAA0145700.1"/>
    </source>
</evidence>
<dbReference type="AlphaFoldDB" id="A0AAV3P636"/>
<comment type="caution">
    <text evidence="1">The sequence shown here is derived from an EMBL/GenBank/DDBJ whole genome shotgun (WGS) entry which is preliminary data.</text>
</comment>
<gene>
    <name evidence="1" type="ORF">LIER_05836</name>
</gene>